<dbReference type="Proteomes" id="UP001329430">
    <property type="component" value="Chromosome 3"/>
</dbReference>
<feature type="domain" description="CHK kinase-like" evidence="1">
    <location>
        <begin position="132"/>
        <end position="326"/>
    </location>
</feature>
<organism evidence="2 3">
    <name type="scientific">Pyrocoelia pectoralis</name>
    <dbReference type="NCBI Taxonomy" id="417401"/>
    <lineage>
        <taxon>Eukaryota</taxon>
        <taxon>Metazoa</taxon>
        <taxon>Ecdysozoa</taxon>
        <taxon>Arthropoda</taxon>
        <taxon>Hexapoda</taxon>
        <taxon>Insecta</taxon>
        <taxon>Pterygota</taxon>
        <taxon>Neoptera</taxon>
        <taxon>Endopterygota</taxon>
        <taxon>Coleoptera</taxon>
        <taxon>Polyphaga</taxon>
        <taxon>Elateriformia</taxon>
        <taxon>Elateroidea</taxon>
        <taxon>Lampyridae</taxon>
        <taxon>Lampyrinae</taxon>
        <taxon>Pyrocoelia</taxon>
    </lineage>
</organism>
<dbReference type="SMART" id="SM00587">
    <property type="entry name" value="CHK"/>
    <property type="match status" value="1"/>
</dbReference>
<sequence>MSKPTDIIVLTERQMTVFKEFLKHAGINEYSLTLSPGIEDSKNFCGVIIRADVKWTSNNNELTSNYIIKCAPPSDVLDNLLPVQNSYVIEIYVYSKIFQEFNAIQQEYHIMKPFKSHPIYYTSLPTTRQKMIVLQNVKELGYRHHSQNQPLDYEHILLVVKQYAQLHALSYAIRYHKPKLFDEFATNTQDHFLKHMKYEGILMVIQHRIDKALKALDPVDDNSIYEAFSYLAKNILSVCINKINSKKRHEVLSHIDCGIPNLLFKYDPISNLPTDVCIIDWQHSRLESPAVDLTTFIFSVTDKTSRQRYNELILEYHKSLCSFLQEFGCDGEQMLPFKVLNEELKKYGIVGLTMAILLIYIYSTLDQEIPDVLNDESHKEGYSFLYDLQDPSIFDKRVKDVVTDFSNLGYNFT</sequence>
<dbReference type="PANTHER" id="PTHR11012">
    <property type="entry name" value="PROTEIN KINASE-LIKE DOMAIN-CONTAINING"/>
    <property type="match status" value="1"/>
</dbReference>
<dbReference type="Pfam" id="PF02958">
    <property type="entry name" value="EcKL"/>
    <property type="match status" value="1"/>
</dbReference>
<dbReference type="PANTHER" id="PTHR11012:SF30">
    <property type="entry name" value="PROTEIN KINASE-LIKE DOMAIN-CONTAINING"/>
    <property type="match status" value="1"/>
</dbReference>
<comment type="caution">
    <text evidence="2">The sequence shown here is derived from an EMBL/GenBank/DDBJ whole genome shotgun (WGS) entry which is preliminary data.</text>
</comment>
<dbReference type="InterPro" id="IPR004119">
    <property type="entry name" value="EcKL"/>
</dbReference>
<dbReference type="InterPro" id="IPR015897">
    <property type="entry name" value="CHK_kinase-like"/>
</dbReference>
<dbReference type="AlphaFoldDB" id="A0AAN7ZJY1"/>
<dbReference type="EMBL" id="JAVRBK010000003">
    <property type="protein sequence ID" value="KAK5646577.1"/>
    <property type="molecule type" value="Genomic_DNA"/>
</dbReference>
<protein>
    <recommendedName>
        <fullName evidence="1">CHK kinase-like domain-containing protein</fullName>
    </recommendedName>
</protein>
<proteinExistence type="predicted"/>
<gene>
    <name evidence="2" type="ORF">RI129_005041</name>
</gene>
<name>A0AAN7ZJY1_9COLE</name>
<dbReference type="SUPFAM" id="SSF56112">
    <property type="entry name" value="Protein kinase-like (PK-like)"/>
    <property type="match status" value="1"/>
</dbReference>
<evidence type="ECO:0000313" key="2">
    <source>
        <dbReference type="EMBL" id="KAK5646577.1"/>
    </source>
</evidence>
<dbReference type="Gene3D" id="3.90.1200.10">
    <property type="match status" value="1"/>
</dbReference>
<reference evidence="2 3" key="1">
    <citation type="journal article" date="2024" name="Insects">
        <title>An Improved Chromosome-Level Genome Assembly of the Firefly Pyrocoelia pectoralis.</title>
        <authorList>
            <person name="Fu X."/>
            <person name="Meyer-Rochow V.B."/>
            <person name="Ballantyne L."/>
            <person name="Zhu X."/>
        </authorList>
    </citation>
    <scope>NUCLEOTIDE SEQUENCE [LARGE SCALE GENOMIC DNA]</scope>
    <source>
        <strain evidence="2">XCY_ONT2</strain>
    </source>
</reference>
<evidence type="ECO:0000259" key="1">
    <source>
        <dbReference type="SMART" id="SM00587"/>
    </source>
</evidence>
<evidence type="ECO:0000313" key="3">
    <source>
        <dbReference type="Proteomes" id="UP001329430"/>
    </source>
</evidence>
<dbReference type="InterPro" id="IPR011009">
    <property type="entry name" value="Kinase-like_dom_sf"/>
</dbReference>
<accession>A0AAN7ZJY1</accession>
<keyword evidence="3" id="KW-1185">Reference proteome</keyword>